<gene>
    <name evidence="4" type="ordered locus">Rpdx1_1916</name>
</gene>
<feature type="transmembrane region" description="Helical" evidence="2">
    <location>
        <begin position="75"/>
        <end position="92"/>
    </location>
</feature>
<dbReference type="STRING" id="652103.Rpdx1_1916"/>
<feature type="transmembrane region" description="Helical" evidence="2">
    <location>
        <begin position="525"/>
        <end position="549"/>
    </location>
</feature>
<dbReference type="NCBIfam" id="TIGR02123">
    <property type="entry name" value="TRAP_fused"/>
    <property type="match status" value="1"/>
</dbReference>
<dbReference type="Pfam" id="PF06808">
    <property type="entry name" value="DctM"/>
    <property type="match status" value="1"/>
</dbReference>
<evidence type="ECO:0000256" key="2">
    <source>
        <dbReference type="SAM" id="Phobius"/>
    </source>
</evidence>
<dbReference type="InterPro" id="IPR010656">
    <property type="entry name" value="DctM"/>
</dbReference>
<organism evidence="4 5">
    <name type="scientific">Rhodopseudomonas palustris (strain DX-1)</name>
    <dbReference type="NCBI Taxonomy" id="652103"/>
    <lineage>
        <taxon>Bacteria</taxon>
        <taxon>Pseudomonadati</taxon>
        <taxon>Pseudomonadota</taxon>
        <taxon>Alphaproteobacteria</taxon>
        <taxon>Hyphomicrobiales</taxon>
        <taxon>Nitrobacteraceae</taxon>
        <taxon>Rhodopseudomonas</taxon>
    </lineage>
</organism>
<dbReference type="PANTHER" id="PTHR43849:SF2">
    <property type="entry name" value="BLL3936 PROTEIN"/>
    <property type="match status" value="1"/>
</dbReference>
<protein>
    <submittedName>
        <fullName evidence="4">TRAP transporter, 4TM/12TM fusion protein</fullName>
    </submittedName>
</protein>
<feature type="transmembrane region" description="Helical" evidence="2">
    <location>
        <begin position="256"/>
        <end position="276"/>
    </location>
</feature>
<evidence type="ECO:0000256" key="1">
    <source>
        <dbReference type="RuleBase" id="RU369079"/>
    </source>
</evidence>
<dbReference type="BioCyc" id="RPAL652103:RPDX1_RS09415-MONOMER"/>
<sequence length="688" mass="73442">MRAAESAARPTKRIVLDDPHSVDNMQEAEVTRVRSLRGFWRWALVAAAAATILLCINQQFSLRFFVGYTQLNTEYFYLLIALMLPFTFLIFPASPTARLDRVPLYDVALFLLTIGAALVLMSAIRKAAEAGWEFGGAPTHVFIAGLVMWALLMEALRRTGGWSLLLCIFPFTVYPLFAGARWLGPLGGSQSTLEQATAYHVLSGESLLGIPIQAFADTVIGFLVFGTALMLTGAGKFFINLAFAICGTFRGGAAKVCIFASALLGMMSGSIISNVLTAGTMTIPVMKKSGFRASYAAAIEACASTGAVLAPPVMGATAFVIAQFLNVSYAEVALAAIVPAALYYIGLFMQVDAYAARHGLEGIPRSELPSLWQTLKEGWYYAFVIALLVVMLLHFKRESHAPFYATALLLVLNQIFSKDTRWNLGSIVRFLEVNGRTFVELIGILAGCGLLIGAFSMTGVISSLAADLLRLAGDNAFLLLAMCAITSLILGLGLTTTACYIFLAILVAPALEKLGLNRMAVHMFIFYWGMLSSITPPVAIASFAAAGIAGSPAMKTGWESMWVGSIIYFIPFFFVMNPALVLQGPSPYLAALGLLGLAALGTVCICGGIQGYQVGVGDLRRAGALEWPLRVVLVIGGFVLATPGGGINPLSQVQITSLGLCLLVPTLAIALLLVRRGDPPRQAARLVL</sequence>
<feature type="transmembrane region" description="Helical" evidence="2">
    <location>
        <begin position="629"/>
        <end position="647"/>
    </location>
</feature>
<dbReference type="GO" id="GO:0022857">
    <property type="term" value="F:transmembrane transporter activity"/>
    <property type="evidence" value="ECO:0007669"/>
    <property type="project" value="UniProtKB-UniRule"/>
</dbReference>
<dbReference type="InterPro" id="IPR011853">
    <property type="entry name" value="TRAP_DctM-Dct_fused"/>
</dbReference>
<keyword evidence="2" id="KW-1133">Transmembrane helix</keyword>
<keyword evidence="1" id="KW-1003">Cell membrane</keyword>
<feature type="transmembrane region" description="Helical" evidence="2">
    <location>
        <begin position="130"/>
        <end position="152"/>
    </location>
</feature>
<feature type="transmembrane region" description="Helical" evidence="2">
    <location>
        <begin position="104"/>
        <end position="124"/>
    </location>
</feature>
<feature type="transmembrane region" description="Helical" evidence="2">
    <location>
        <begin position="653"/>
        <end position="674"/>
    </location>
</feature>
<feature type="transmembrane region" description="Helical" evidence="2">
    <location>
        <begin position="477"/>
        <end position="505"/>
    </location>
</feature>
<dbReference type="PANTHER" id="PTHR43849">
    <property type="entry name" value="BLL3936 PROTEIN"/>
    <property type="match status" value="1"/>
</dbReference>
<dbReference type="HOGENOM" id="CLU_007041_3_1_5"/>
<keyword evidence="2" id="KW-0812">Transmembrane</keyword>
<feature type="transmembrane region" description="Helical" evidence="2">
    <location>
        <begin position="219"/>
        <end position="244"/>
    </location>
</feature>
<dbReference type="EMBL" id="CP002418">
    <property type="protein sequence ID" value="ADU43527.1"/>
    <property type="molecule type" value="Genomic_DNA"/>
</dbReference>
<keyword evidence="1" id="KW-0997">Cell inner membrane</keyword>
<evidence type="ECO:0000313" key="5">
    <source>
        <dbReference type="Proteomes" id="UP000001402"/>
    </source>
</evidence>
<comment type="function">
    <text evidence="1">Part of the tripartite ATP-independent periplasmic (TRAP) transport system.</text>
</comment>
<reference evidence="4" key="1">
    <citation type="submission" date="2010-12" db="EMBL/GenBank/DDBJ databases">
        <title>Complete sequence of Rhodopseudomonas palustris DX-1.</title>
        <authorList>
            <consortium name="US DOE Joint Genome Institute"/>
            <person name="Lucas S."/>
            <person name="Copeland A."/>
            <person name="Lapidus A."/>
            <person name="Cheng J.-F."/>
            <person name="Goodwin L."/>
            <person name="Pitluck S."/>
            <person name="Misra M."/>
            <person name="Chertkov O."/>
            <person name="Detter J.C."/>
            <person name="Han C."/>
            <person name="Tapia R."/>
            <person name="Land M."/>
            <person name="Hauser L."/>
            <person name="Kyrpides N."/>
            <person name="Ivanova N."/>
            <person name="Ovchinnikova G."/>
            <person name="Logan B."/>
            <person name="Oda Y."/>
            <person name="Harwood C."/>
            <person name="Woyke T."/>
        </authorList>
    </citation>
    <scope>NUCLEOTIDE SEQUENCE [LARGE SCALE GENOMIC DNA]</scope>
    <source>
        <strain evidence="4">DX-1</strain>
    </source>
</reference>
<feature type="transmembrane region" description="Helical" evidence="2">
    <location>
        <begin position="332"/>
        <end position="351"/>
    </location>
</feature>
<dbReference type="GO" id="GO:0005886">
    <property type="term" value="C:plasma membrane"/>
    <property type="evidence" value="ECO:0007669"/>
    <property type="project" value="UniProtKB-SubCell"/>
</dbReference>
<feature type="transmembrane region" description="Helical" evidence="2">
    <location>
        <begin position="296"/>
        <end position="320"/>
    </location>
</feature>
<dbReference type="KEGG" id="rpx:Rpdx1_1916"/>
<dbReference type="OrthoDB" id="9759894at2"/>
<name>E6VMN7_RHOPX</name>
<feature type="transmembrane region" description="Helical" evidence="2">
    <location>
        <begin position="378"/>
        <end position="394"/>
    </location>
</feature>
<feature type="domain" description="TRAP C4-dicarboxylate transport system permease DctM subunit" evidence="3">
    <location>
        <begin position="147"/>
        <end position="587"/>
    </location>
</feature>
<keyword evidence="2" id="KW-0472">Membrane</keyword>
<feature type="transmembrane region" description="Helical" evidence="2">
    <location>
        <begin position="588"/>
        <end position="609"/>
    </location>
</feature>
<feature type="transmembrane region" description="Helical" evidence="2">
    <location>
        <begin position="437"/>
        <end position="465"/>
    </location>
</feature>
<evidence type="ECO:0000259" key="3">
    <source>
        <dbReference type="Pfam" id="PF06808"/>
    </source>
</evidence>
<comment type="subcellular location">
    <subcellularLocation>
        <location evidence="1">Cell inner membrane</location>
        <topology evidence="1">Multi-pass membrane protein</topology>
    </subcellularLocation>
</comment>
<evidence type="ECO:0000313" key="4">
    <source>
        <dbReference type="EMBL" id="ADU43527.1"/>
    </source>
</evidence>
<feature type="transmembrane region" description="Helical" evidence="2">
    <location>
        <begin position="561"/>
        <end position="582"/>
    </location>
</feature>
<dbReference type="Proteomes" id="UP000001402">
    <property type="component" value="Chromosome"/>
</dbReference>
<feature type="transmembrane region" description="Helical" evidence="2">
    <location>
        <begin position="164"/>
        <end position="183"/>
    </location>
</feature>
<dbReference type="eggNOG" id="COG4666">
    <property type="taxonomic scope" value="Bacteria"/>
</dbReference>
<dbReference type="AlphaFoldDB" id="E6VMN7"/>
<proteinExistence type="predicted"/>
<keyword evidence="1" id="KW-0813">Transport</keyword>
<accession>E6VMN7</accession>
<feature type="transmembrane region" description="Helical" evidence="2">
    <location>
        <begin position="39"/>
        <end position="60"/>
    </location>
</feature>